<gene>
    <name evidence="1" type="ORF">B0H17DRAFT_1213218</name>
</gene>
<comment type="caution">
    <text evidence="1">The sequence shown here is derived from an EMBL/GenBank/DDBJ whole genome shotgun (WGS) entry which is preliminary data.</text>
</comment>
<evidence type="ECO:0000313" key="2">
    <source>
        <dbReference type="Proteomes" id="UP001221757"/>
    </source>
</evidence>
<name>A0AAD7CQN3_MYCRO</name>
<sequence>MVVPAVPSHTSTKLLFDDTVAEKNSFRANDNSIPEAIYSLAKNGISPPLTLFLPASLELSVQ</sequence>
<dbReference type="AlphaFoldDB" id="A0AAD7CQN3"/>
<reference evidence="1" key="1">
    <citation type="submission" date="2023-03" db="EMBL/GenBank/DDBJ databases">
        <title>Massive genome expansion in bonnet fungi (Mycena s.s.) driven by repeated elements and novel gene families across ecological guilds.</title>
        <authorList>
            <consortium name="Lawrence Berkeley National Laboratory"/>
            <person name="Harder C.B."/>
            <person name="Miyauchi S."/>
            <person name="Viragh M."/>
            <person name="Kuo A."/>
            <person name="Thoen E."/>
            <person name="Andreopoulos B."/>
            <person name="Lu D."/>
            <person name="Skrede I."/>
            <person name="Drula E."/>
            <person name="Henrissat B."/>
            <person name="Morin E."/>
            <person name="Kohler A."/>
            <person name="Barry K."/>
            <person name="LaButti K."/>
            <person name="Morin E."/>
            <person name="Salamov A."/>
            <person name="Lipzen A."/>
            <person name="Mereny Z."/>
            <person name="Hegedus B."/>
            <person name="Baldrian P."/>
            <person name="Stursova M."/>
            <person name="Weitz H."/>
            <person name="Taylor A."/>
            <person name="Grigoriev I.V."/>
            <person name="Nagy L.G."/>
            <person name="Martin F."/>
            <person name="Kauserud H."/>
        </authorList>
    </citation>
    <scope>NUCLEOTIDE SEQUENCE</scope>
    <source>
        <strain evidence="1">CBHHK067</strain>
    </source>
</reference>
<evidence type="ECO:0000313" key="1">
    <source>
        <dbReference type="EMBL" id="KAJ7658474.1"/>
    </source>
</evidence>
<dbReference type="EMBL" id="JARKIE010000280">
    <property type="protein sequence ID" value="KAJ7658474.1"/>
    <property type="molecule type" value="Genomic_DNA"/>
</dbReference>
<keyword evidence="2" id="KW-1185">Reference proteome</keyword>
<protein>
    <submittedName>
        <fullName evidence="1">Uncharacterized protein</fullName>
    </submittedName>
</protein>
<organism evidence="1 2">
    <name type="scientific">Mycena rosella</name>
    <name type="common">Pink bonnet</name>
    <name type="synonym">Agaricus rosellus</name>
    <dbReference type="NCBI Taxonomy" id="1033263"/>
    <lineage>
        <taxon>Eukaryota</taxon>
        <taxon>Fungi</taxon>
        <taxon>Dikarya</taxon>
        <taxon>Basidiomycota</taxon>
        <taxon>Agaricomycotina</taxon>
        <taxon>Agaricomycetes</taxon>
        <taxon>Agaricomycetidae</taxon>
        <taxon>Agaricales</taxon>
        <taxon>Marasmiineae</taxon>
        <taxon>Mycenaceae</taxon>
        <taxon>Mycena</taxon>
    </lineage>
</organism>
<dbReference type="Proteomes" id="UP001221757">
    <property type="component" value="Unassembled WGS sequence"/>
</dbReference>
<accession>A0AAD7CQN3</accession>
<proteinExistence type="predicted"/>